<sequence>MYDPRHPHRFVHRRRELNARSEDWFSPGVPIVVETAMLLGMVLVILHENGIIH</sequence>
<dbReference type="Proteomes" id="UP001154015">
    <property type="component" value="Unassembled WGS sequence"/>
</dbReference>
<keyword evidence="3" id="KW-1185">Reference proteome</keyword>
<protein>
    <submittedName>
        <fullName evidence="2">Uncharacterized protein</fullName>
    </submittedName>
</protein>
<evidence type="ECO:0000313" key="2">
    <source>
        <dbReference type="EMBL" id="CAH9419988.1"/>
    </source>
</evidence>
<organism evidence="2 3">
    <name type="scientific">Streptomyces globisporus</name>
    <dbReference type="NCBI Taxonomy" id="1908"/>
    <lineage>
        <taxon>Bacteria</taxon>
        <taxon>Bacillati</taxon>
        <taxon>Actinomycetota</taxon>
        <taxon>Actinomycetes</taxon>
        <taxon>Kitasatosporales</taxon>
        <taxon>Streptomycetaceae</taxon>
        <taxon>Streptomyces</taxon>
    </lineage>
</organism>
<evidence type="ECO:0000313" key="3">
    <source>
        <dbReference type="Proteomes" id="UP001154015"/>
    </source>
</evidence>
<keyword evidence="1" id="KW-0472">Membrane</keyword>
<proteinExistence type="predicted"/>
<keyword evidence="1" id="KW-1133">Transmembrane helix</keyword>
<keyword evidence="1" id="KW-0812">Transmembrane</keyword>
<name>A0ABN8VFE4_STRGL</name>
<reference evidence="2" key="1">
    <citation type="submission" date="2022-03" db="EMBL/GenBank/DDBJ databases">
        <authorList>
            <person name="Leyn A S."/>
        </authorList>
    </citation>
    <scope>NUCLEOTIDE SEQUENCE</scope>
    <source>
        <strain evidence="2">Streptomyces globisporus 4-3</strain>
    </source>
</reference>
<feature type="transmembrane region" description="Helical" evidence="1">
    <location>
        <begin position="24"/>
        <end position="46"/>
    </location>
</feature>
<gene>
    <name evidence="2" type="ORF">SGL43_07044</name>
</gene>
<comment type="caution">
    <text evidence="2">The sequence shown here is derived from an EMBL/GenBank/DDBJ whole genome shotgun (WGS) entry which is preliminary data.</text>
</comment>
<evidence type="ECO:0000256" key="1">
    <source>
        <dbReference type="SAM" id="Phobius"/>
    </source>
</evidence>
<accession>A0ABN8VFE4</accession>
<dbReference type="EMBL" id="CAKXYP010000030">
    <property type="protein sequence ID" value="CAH9419988.1"/>
    <property type="molecule type" value="Genomic_DNA"/>
</dbReference>